<dbReference type="eggNOG" id="ENOG502QRX2">
    <property type="taxonomic scope" value="Eukaryota"/>
</dbReference>
<feature type="region of interest" description="Disordered" evidence="1">
    <location>
        <begin position="1"/>
        <end position="38"/>
    </location>
</feature>
<feature type="compositionally biased region" description="Polar residues" evidence="1">
    <location>
        <begin position="874"/>
        <end position="884"/>
    </location>
</feature>
<feature type="compositionally biased region" description="Pro residues" evidence="1">
    <location>
        <begin position="1404"/>
        <end position="1415"/>
    </location>
</feature>
<feature type="compositionally biased region" description="Acidic residues" evidence="1">
    <location>
        <begin position="1178"/>
        <end position="1187"/>
    </location>
</feature>
<evidence type="ECO:0000313" key="3">
    <source>
        <dbReference type="Proteomes" id="UP000008066"/>
    </source>
</evidence>
<dbReference type="OrthoDB" id="5382203at2759"/>
<name>G0SD55_CHATD</name>
<feature type="compositionally biased region" description="Polar residues" evidence="1">
    <location>
        <begin position="610"/>
        <end position="635"/>
    </location>
</feature>
<feature type="compositionally biased region" description="Polar residues" evidence="1">
    <location>
        <begin position="579"/>
        <end position="590"/>
    </location>
</feature>
<keyword evidence="3" id="KW-1185">Reference proteome</keyword>
<feature type="compositionally biased region" description="Basic and acidic residues" evidence="1">
    <location>
        <begin position="1423"/>
        <end position="1432"/>
    </location>
</feature>
<evidence type="ECO:0000256" key="1">
    <source>
        <dbReference type="SAM" id="MobiDB-lite"/>
    </source>
</evidence>
<dbReference type="KEGG" id="cthr:CTHT_0050870"/>
<feature type="compositionally biased region" description="Polar residues" evidence="1">
    <location>
        <begin position="925"/>
        <end position="937"/>
    </location>
</feature>
<feature type="compositionally biased region" description="Polar residues" evidence="1">
    <location>
        <begin position="1148"/>
        <end position="1160"/>
    </location>
</feature>
<feature type="compositionally biased region" description="Low complexity" evidence="1">
    <location>
        <begin position="1333"/>
        <end position="1357"/>
    </location>
</feature>
<feature type="compositionally biased region" description="Pro residues" evidence="1">
    <location>
        <begin position="1213"/>
        <end position="1222"/>
    </location>
</feature>
<dbReference type="GO" id="GO:0046982">
    <property type="term" value="F:protein heterodimerization activity"/>
    <property type="evidence" value="ECO:0007669"/>
    <property type="project" value="InterPro"/>
</dbReference>
<feature type="compositionally biased region" description="Acidic residues" evidence="1">
    <location>
        <begin position="536"/>
        <end position="549"/>
    </location>
</feature>
<dbReference type="STRING" id="759272.G0SD55"/>
<feature type="compositionally biased region" description="Low complexity" evidence="1">
    <location>
        <begin position="893"/>
        <end position="903"/>
    </location>
</feature>
<protein>
    <submittedName>
        <fullName evidence="2">Uncharacterized protein</fullName>
    </submittedName>
</protein>
<feature type="compositionally biased region" description="Basic and acidic residues" evidence="1">
    <location>
        <begin position="515"/>
        <end position="535"/>
    </location>
</feature>
<feature type="compositionally biased region" description="Polar residues" evidence="1">
    <location>
        <begin position="824"/>
        <end position="833"/>
    </location>
</feature>
<feature type="compositionally biased region" description="Polar residues" evidence="1">
    <location>
        <begin position="798"/>
        <end position="813"/>
    </location>
</feature>
<feature type="compositionally biased region" description="Basic and acidic residues" evidence="1">
    <location>
        <begin position="912"/>
        <end position="924"/>
    </location>
</feature>
<dbReference type="GeneID" id="18259125"/>
<feature type="region of interest" description="Disordered" evidence="1">
    <location>
        <begin position="366"/>
        <end position="970"/>
    </location>
</feature>
<feature type="compositionally biased region" description="Basic and acidic residues" evidence="1">
    <location>
        <begin position="1052"/>
        <end position="1071"/>
    </location>
</feature>
<feature type="region of interest" description="Disordered" evidence="1">
    <location>
        <begin position="1109"/>
        <end position="1446"/>
    </location>
</feature>
<feature type="compositionally biased region" description="Low complexity" evidence="1">
    <location>
        <begin position="1020"/>
        <end position="1046"/>
    </location>
</feature>
<proteinExistence type="predicted"/>
<feature type="compositionally biased region" description="Polar residues" evidence="1">
    <location>
        <begin position="11"/>
        <end position="38"/>
    </location>
</feature>
<feature type="compositionally biased region" description="Low complexity" evidence="1">
    <location>
        <begin position="648"/>
        <end position="662"/>
    </location>
</feature>
<feature type="compositionally biased region" description="Polar residues" evidence="1">
    <location>
        <begin position="1117"/>
        <end position="1141"/>
    </location>
</feature>
<feature type="compositionally biased region" description="Polar residues" evidence="1">
    <location>
        <begin position="1358"/>
        <end position="1373"/>
    </location>
</feature>
<gene>
    <name evidence="2" type="ORF">CTHT_0050870</name>
</gene>
<feature type="compositionally biased region" description="Low complexity" evidence="1">
    <location>
        <begin position="679"/>
        <end position="723"/>
    </location>
</feature>
<feature type="compositionally biased region" description="Low complexity" evidence="1">
    <location>
        <begin position="1232"/>
        <end position="1248"/>
    </location>
</feature>
<dbReference type="EMBL" id="GL988045">
    <property type="protein sequence ID" value="EGS18485.1"/>
    <property type="molecule type" value="Genomic_DNA"/>
</dbReference>
<evidence type="ECO:0000313" key="2">
    <source>
        <dbReference type="EMBL" id="EGS18485.1"/>
    </source>
</evidence>
<feature type="compositionally biased region" description="Low complexity" evidence="1">
    <location>
        <begin position="1295"/>
        <end position="1313"/>
    </location>
</feature>
<feature type="region of interest" description="Disordered" evidence="1">
    <location>
        <begin position="1005"/>
        <end position="1088"/>
    </location>
</feature>
<dbReference type="Gene3D" id="1.10.20.10">
    <property type="entry name" value="Histone, subunit A"/>
    <property type="match status" value="1"/>
</dbReference>
<sequence>MSSPLDIPVSRPSSAMASPAGTQTMRSRSRAQSISSDRPSTIAYSFMSPPQTISPEAAYIAASAASQIVTNDHDSHAEAWFDQHGIEPCREPAVVSPAALQLVNNFLDQLLFNFLNVARSISLSALRPAVTEVLKPKLAKDAINQADEELREYLGGDDEDIMAQSQETPSPADWDLELAWKRTRLRCMVYSSLGDMEEEDEDYYMEQGHLGSAYDDRSAESSVSPAVAIFLTSILEFMGEQALIVAGQAAYHRMRLKYEKELKEGARSPTVVADKIVVEELDMERVALDRTLGRLWRSWKKKIRTPGSGTLDRLNRSQSIDSMRAAYGGHLRSPSTTAELMVPATVPEPAPEPMNVELEIPAYEKPADEKAPEPEPEPQPAQEEEAPLTEAEIAARIPLPEGPNDVAEIEVPGLAHYSDEEPDEDETQKEKVHPRPKSLMILPVGNSPLTPPPSQPHTPDIPSRKRANSLPAPPPRRYISPSDEPGTEDKGQQSPPDSPKAEPDVQSEPAATAEPPKEDRPKEEPKPAPEPAKEDEKDDPEDDGGEVSIEEPRIVRSSRVSIVGGRASPALSDPGRPSAINTNLPRSPSIHSARLIDVSPRSPVVAGGSRRNSVIQTESARHSNLSLVSRTSTPSIPEERAPASLAESSTSANAGGSRSSAGKLAVPGAKGSAAHEDSAASPATPAVASQVLPAPASASAPSKEPSELSNQSSGSSESAQSPSPSKPATKVTVLPPTSTPVPTAPASSSFMVDSMPVLPEDQEIKSIPPRNESFRYRPSTSPKPPPSIPERNAGRQAIANTSAQRQPPTTIGQVSVERAYPRNLTEQSRSQELLSAAPRGSPASTKGLKPIRTSSDEGSRPRDVARDFEELIQSDETIQYTLTPESMRDLDPQSQSLLGSSSGTPIVAVRSRKSEDRHSGDAKTRPTSRASGSSSYSPIDGPSTKHGARVLPTMPTKGRPGPQARDARVVRDRESLAELAEFLRSTAPSAPPKVTPIITSFRVVGGASGPPGTDSLSKLPTDPTQPSTTQTALSATATTTTTSAATRRPKFQAREAIVDTKDNSDLIDFIRRGPPSASGNPRIPKDIAPFRSTMDSELMSNALGGKAVDANLRSLDPRSSNASTNESSLPPSVHSSINSHSALLKKQAGSSYDAMNSTEGSFPKRKTRRVRDPYAIDFSDEEDEDIDSLAQLPPKRPHTSKEESLIDFLNSYTPPPAPPPQPFNISQTQALLQAKQGLQEPQQQQVPSKPKKKASAPSLMARLTRRDSSAAMRPSSPKSGFSAGGTPNSPPQLPSVSRALSSRASAGSGTGSAKFIPLQVNMPDGDPYAPPLTRAGTAGSAGFGSTSTPTSSDNNSNVPKTSGSITSTAQSQRRVPMKKFEPREPIAVPTRATADLAQFLRSSEPPPPGVLPPSLPQGGSGVGEKEDGEKKRGGMFARRKKSTLAL</sequence>
<organism evidence="3">
    <name type="scientific">Chaetomium thermophilum (strain DSM 1495 / CBS 144.50 / IMI 039719)</name>
    <name type="common">Thermochaetoides thermophila</name>
    <dbReference type="NCBI Taxonomy" id="759272"/>
    <lineage>
        <taxon>Eukaryota</taxon>
        <taxon>Fungi</taxon>
        <taxon>Dikarya</taxon>
        <taxon>Ascomycota</taxon>
        <taxon>Pezizomycotina</taxon>
        <taxon>Sordariomycetes</taxon>
        <taxon>Sordariomycetidae</taxon>
        <taxon>Sordariales</taxon>
        <taxon>Chaetomiaceae</taxon>
        <taxon>Thermochaetoides</taxon>
    </lineage>
</organism>
<dbReference type="InterPro" id="IPR009072">
    <property type="entry name" value="Histone-fold"/>
</dbReference>
<dbReference type="OMA" id="ETIHYTL"/>
<feature type="compositionally biased region" description="Basic residues" evidence="1">
    <location>
        <begin position="1437"/>
        <end position="1446"/>
    </location>
</feature>
<feature type="compositionally biased region" description="Basic and acidic residues" evidence="1">
    <location>
        <begin position="854"/>
        <end position="869"/>
    </location>
</feature>
<reference evidence="2 3" key="1">
    <citation type="journal article" date="2011" name="Cell">
        <title>Insight into structure and assembly of the nuclear pore complex by utilizing the genome of a eukaryotic thermophile.</title>
        <authorList>
            <person name="Amlacher S."/>
            <person name="Sarges P."/>
            <person name="Flemming D."/>
            <person name="van Noort V."/>
            <person name="Kunze R."/>
            <person name="Devos D.P."/>
            <person name="Arumugam M."/>
            <person name="Bork P."/>
            <person name="Hurt E."/>
        </authorList>
    </citation>
    <scope>NUCLEOTIDE SEQUENCE [LARGE SCALE GENOMIC DNA]</scope>
    <source>
        <strain evidence="3">DSM 1495 / CBS 144.50 / IMI 039719</strain>
    </source>
</reference>
<dbReference type="RefSeq" id="XP_006695430.1">
    <property type="nucleotide sequence ID" value="XM_006695367.1"/>
</dbReference>
<dbReference type="HOGENOM" id="CLU_002983_1_0_1"/>
<accession>G0SD55</accession>
<dbReference type="Proteomes" id="UP000008066">
    <property type="component" value="Unassembled WGS sequence"/>
</dbReference>